<keyword evidence="5" id="KW-1185">Reference proteome</keyword>
<proteinExistence type="inferred from homology"/>
<dbReference type="PANTHER" id="PTHR43000">
    <property type="entry name" value="DTDP-D-GLUCOSE 4,6-DEHYDRATASE-RELATED"/>
    <property type="match status" value="1"/>
</dbReference>
<dbReference type="EMBL" id="BRXS01000001">
    <property type="protein sequence ID" value="GLC23940.1"/>
    <property type="molecule type" value="Genomic_DNA"/>
</dbReference>
<keyword evidence="2" id="KW-0732">Signal</keyword>
<evidence type="ECO:0000256" key="2">
    <source>
        <dbReference type="SAM" id="SignalP"/>
    </source>
</evidence>
<dbReference type="Gene3D" id="3.40.50.720">
    <property type="entry name" value="NAD(P)-binding Rossmann-like Domain"/>
    <property type="match status" value="1"/>
</dbReference>
<name>A0AA37QCT0_9BACT</name>
<evidence type="ECO:0000256" key="1">
    <source>
        <dbReference type="ARBA" id="ARBA00007637"/>
    </source>
</evidence>
<accession>A0AA37QCT0</accession>
<dbReference type="SUPFAM" id="SSF51735">
    <property type="entry name" value="NAD(P)-binding Rossmann-fold domains"/>
    <property type="match status" value="1"/>
</dbReference>
<feature type="chain" id="PRO_5041367181" description="NAD-dependent epimerase/dehydratase domain-containing protein" evidence="2">
    <location>
        <begin position="27"/>
        <end position="384"/>
    </location>
</feature>
<feature type="signal peptide" evidence="2">
    <location>
        <begin position="1"/>
        <end position="26"/>
    </location>
</feature>
<comment type="similarity">
    <text evidence="1">Belongs to the NAD(P)-dependent epimerase/dehydratase family.</text>
</comment>
<dbReference type="Pfam" id="PF01370">
    <property type="entry name" value="Epimerase"/>
    <property type="match status" value="1"/>
</dbReference>
<sequence length="384" mass="42085">MSLPRRTFVRLAATAGTALGVAPAAAARALASPHGPTIHVPTRRAPRRILILGGTGFIGPYQVQYALDRGHTVTLFNRGRTNPQLFPTVEKLQGDRASDLRSLEGRDWDVVIDNSATDPTWVERSAKLLAPRVKRYFFVSTRSVYSDTSRVPMTVDAPVFTRENTPVEAGKPLPYGLSKALAEKEAQKYFPGRALIVRPGLIVGPGDLTDRFTYWPVRIERGGEVLAPGDGTDPVQVIDARDLSEWLIRLAEGDATGVYSGVGPRNPRSMAELLHGIKAVTTSEATFTWVDTDFLDANKVRGYAEMPVWQPARGNRAGFARFDLSREIALGLTFRPLAVTAKDTLDYYHAQTPERQATLKAGITPEREAEVLALWKARKGAAGR</sequence>
<evidence type="ECO:0000313" key="5">
    <source>
        <dbReference type="Proteomes" id="UP001161325"/>
    </source>
</evidence>
<gene>
    <name evidence="4" type="ORF">rosag_04530</name>
</gene>
<reference evidence="4" key="1">
    <citation type="submission" date="2022-08" db="EMBL/GenBank/DDBJ databases">
        <title>Draft genome sequencing of Roseisolibacter agri AW1220.</title>
        <authorList>
            <person name="Tobiishi Y."/>
            <person name="Tonouchi A."/>
        </authorList>
    </citation>
    <scope>NUCLEOTIDE SEQUENCE</scope>
    <source>
        <strain evidence="4">AW1220</strain>
    </source>
</reference>
<dbReference type="AlphaFoldDB" id="A0AA37QCT0"/>
<dbReference type="InterPro" id="IPR006311">
    <property type="entry name" value="TAT_signal"/>
</dbReference>
<organism evidence="4 5">
    <name type="scientific">Roseisolibacter agri</name>
    <dbReference type="NCBI Taxonomy" id="2014610"/>
    <lineage>
        <taxon>Bacteria</taxon>
        <taxon>Pseudomonadati</taxon>
        <taxon>Gemmatimonadota</taxon>
        <taxon>Gemmatimonadia</taxon>
        <taxon>Gemmatimonadales</taxon>
        <taxon>Gemmatimonadaceae</taxon>
        <taxon>Roseisolibacter</taxon>
    </lineage>
</organism>
<protein>
    <recommendedName>
        <fullName evidence="3">NAD-dependent epimerase/dehydratase domain-containing protein</fullName>
    </recommendedName>
</protein>
<dbReference type="RefSeq" id="WP_284348386.1">
    <property type="nucleotide sequence ID" value="NZ_BRXS01000001.1"/>
</dbReference>
<feature type="domain" description="NAD-dependent epimerase/dehydratase" evidence="3">
    <location>
        <begin position="49"/>
        <end position="253"/>
    </location>
</feature>
<dbReference type="Proteomes" id="UP001161325">
    <property type="component" value="Unassembled WGS sequence"/>
</dbReference>
<evidence type="ECO:0000313" key="4">
    <source>
        <dbReference type="EMBL" id="GLC23940.1"/>
    </source>
</evidence>
<dbReference type="InterPro" id="IPR036291">
    <property type="entry name" value="NAD(P)-bd_dom_sf"/>
</dbReference>
<evidence type="ECO:0000259" key="3">
    <source>
        <dbReference type="Pfam" id="PF01370"/>
    </source>
</evidence>
<comment type="caution">
    <text evidence="4">The sequence shown here is derived from an EMBL/GenBank/DDBJ whole genome shotgun (WGS) entry which is preliminary data.</text>
</comment>
<dbReference type="PROSITE" id="PS51318">
    <property type="entry name" value="TAT"/>
    <property type="match status" value="1"/>
</dbReference>
<dbReference type="InterPro" id="IPR001509">
    <property type="entry name" value="Epimerase_deHydtase"/>
</dbReference>